<evidence type="ECO:0000256" key="1">
    <source>
        <dbReference type="PROSITE-ProRule" id="PRU00047"/>
    </source>
</evidence>
<dbReference type="PANTHER" id="PTHR24559">
    <property type="entry name" value="TRANSPOSON TY3-I GAG-POL POLYPROTEIN"/>
    <property type="match status" value="1"/>
</dbReference>
<organism evidence="5">
    <name type="scientific">Lygus hesperus</name>
    <name type="common">Western plant bug</name>
    <dbReference type="NCBI Taxonomy" id="30085"/>
    <lineage>
        <taxon>Eukaryota</taxon>
        <taxon>Metazoa</taxon>
        <taxon>Ecdysozoa</taxon>
        <taxon>Arthropoda</taxon>
        <taxon>Hexapoda</taxon>
        <taxon>Insecta</taxon>
        <taxon>Pterygota</taxon>
        <taxon>Neoptera</taxon>
        <taxon>Paraneoptera</taxon>
        <taxon>Hemiptera</taxon>
        <taxon>Heteroptera</taxon>
        <taxon>Panheteroptera</taxon>
        <taxon>Cimicomorpha</taxon>
        <taxon>Miridae</taxon>
        <taxon>Mirini</taxon>
        <taxon>Lygus</taxon>
    </lineage>
</organism>
<evidence type="ECO:0000259" key="4">
    <source>
        <dbReference type="PROSITE" id="PS50878"/>
    </source>
</evidence>
<dbReference type="InterPro" id="IPR043128">
    <property type="entry name" value="Rev_trsase/Diguanyl_cyclase"/>
</dbReference>
<reference evidence="5" key="2">
    <citation type="submission" date="2014-07" db="EMBL/GenBank/DDBJ databases">
        <authorList>
            <person name="Hull J."/>
        </authorList>
    </citation>
    <scope>NUCLEOTIDE SEQUENCE</scope>
</reference>
<dbReference type="Gene3D" id="4.10.60.10">
    <property type="entry name" value="Zinc finger, CCHC-type"/>
    <property type="match status" value="1"/>
</dbReference>
<dbReference type="CDD" id="cd01647">
    <property type="entry name" value="RT_LTR"/>
    <property type="match status" value="1"/>
</dbReference>
<feature type="domain" description="CCHC-type" evidence="3">
    <location>
        <begin position="103"/>
        <end position="119"/>
    </location>
</feature>
<sequence length="603" mass="67200">MSHLSNIRSEMDPLDTPQSRMQTASSARWGSDWASPREFSRHSSFPETSVCRKPGHLTENCWYGKPKPSASVKTSATQSFGSRSTSTPGSSANQRDRQGEQKKCYVCGDTSHYAKNCPDSKAGTSSGPRGKATRFVNLCERNPSGSLVHKGEVFRFHFDSGSECSLMRTGVRSKFHGPVFEIPVELRGIGLGKITCSSQLVVDVVINDIELNICFHLVPDCSVPFDLIIGRDILSMGVKVMLTNDTCLFLPVDLQVSKSINEKIQRLEFQETKSKQTSLNDMQTGKNPHNTQSVCILEPESYTPELPCPSTSTIKFRLDQSENLDYDFLPFGGNETSTKGFKDIRTDLDSKDKPKLFEILNKYEAFFTTGLPMTRVTTGELQIKLIDPNKTVNRRPYALSDSNKKLVREHLAELEAAGIIKPCSSPYASPILLVPKKNGKTRMVCDYRFLNDNTVAERQPLPLIQDQINRLAGISHFSILDAASGFYQVPIHEDSIEKVAFVTPQGQYTWTSMPFGLKNASSVFMRAILKALGDLVNDYVLVFMDDILVTARSQKEALDRLDHVLEVLTNAGFSFNTSKCEFIVSKVQYLGYDICDGQVRPNT</sequence>
<dbReference type="InterPro" id="IPR000477">
    <property type="entry name" value="RT_dom"/>
</dbReference>
<feature type="region of interest" description="Disordered" evidence="2">
    <location>
        <begin position="1"/>
        <end position="51"/>
    </location>
</feature>
<dbReference type="SUPFAM" id="SSF56672">
    <property type="entry name" value="DNA/RNA polymerases"/>
    <property type="match status" value="1"/>
</dbReference>
<feature type="region of interest" description="Disordered" evidence="2">
    <location>
        <begin position="72"/>
        <end position="100"/>
    </location>
</feature>
<feature type="compositionally biased region" description="Polar residues" evidence="2">
    <location>
        <begin position="16"/>
        <end position="28"/>
    </location>
</feature>
<dbReference type="Gene3D" id="3.30.70.270">
    <property type="match status" value="1"/>
</dbReference>
<dbReference type="SUPFAM" id="SSF50630">
    <property type="entry name" value="Acid proteases"/>
    <property type="match status" value="1"/>
</dbReference>
<dbReference type="InterPro" id="IPR036875">
    <property type="entry name" value="Znf_CCHC_sf"/>
</dbReference>
<proteinExistence type="predicted"/>
<feature type="non-terminal residue" evidence="5">
    <location>
        <position position="603"/>
    </location>
</feature>
<dbReference type="Gene3D" id="3.10.10.10">
    <property type="entry name" value="HIV Type 1 Reverse Transcriptase, subunit A, domain 1"/>
    <property type="match status" value="1"/>
</dbReference>
<dbReference type="GO" id="GO:0071897">
    <property type="term" value="P:DNA biosynthetic process"/>
    <property type="evidence" value="ECO:0007669"/>
    <property type="project" value="UniProtKB-ARBA"/>
</dbReference>
<name>A0A0A9Z9D2_LYGHE</name>
<feature type="domain" description="Reverse transcriptase" evidence="4">
    <location>
        <begin position="415"/>
        <end position="594"/>
    </location>
</feature>
<evidence type="ECO:0000313" key="5">
    <source>
        <dbReference type="EMBL" id="JAG38420.1"/>
    </source>
</evidence>
<dbReference type="InterPro" id="IPR043502">
    <property type="entry name" value="DNA/RNA_pol_sf"/>
</dbReference>
<dbReference type="InterPro" id="IPR001878">
    <property type="entry name" value="Znf_CCHC"/>
</dbReference>
<dbReference type="Pfam" id="PF00078">
    <property type="entry name" value="RVT_1"/>
    <property type="match status" value="1"/>
</dbReference>
<dbReference type="InterPro" id="IPR053134">
    <property type="entry name" value="RNA-dir_DNA_polymerase"/>
</dbReference>
<dbReference type="Gene3D" id="2.40.70.10">
    <property type="entry name" value="Acid Proteases"/>
    <property type="match status" value="1"/>
</dbReference>
<dbReference type="PANTHER" id="PTHR24559:SF444">
    <property type="entry name" value="REVERSE TRANSCRIPTASE DOMAIN-CONTAINING PROTEIN"/>
    <property type="match status" value="1"/>
</dbReference>
<dbReference type="PROSITE" id="PS50878">
    <property type="entry name" value="RT_POL"/>
    <property type="match status" value="1"/>
</dbReference>
<dbReference type="GO" id="GO:0003676">
    <property type="term" value="F:nucleic acid binding"/>
    <property type="evidence" value="ECO:0007669"/>
    <property type="project" value="InterPro"/>
</dbReference>
<feature type="compositionally biased region" description="Polar residues" evidence="2">
    <location>
        <begin position="72"/>
        <end position="93"/>
    </location>
</feature>
<reference evidence="5" key="1">
    <citation type="journal article" date="2014" name="PLoS ONE">
        <title>Transcriptome-Based Identification of ABC Transporters in the Western Tarnished Plant Bug Lygus hesperus.</title>
        <authorList>
            <person name="Hull J.J."/>
            <person name="Chaney K."/>
            <person name="Geib S.M."/>
            <person name="Fabrick J.A."/>
            <person name="Brent C.S."/>
            <person name="Walsh D."/>
            <person name="Lavine L.C."/>
        </authorList>
    </citation>
    <scope>NUCLEOTIDE SEQUENCE</scope>
</reference>
<keyword evidence="1" id="KW-0479">Metal-binding</keyword>
<dbReference type="PROSITE" id="PS50158">
    <property type="entry name" value="ZF_CCHC"/>
    <property type="match status" value="1"/>
</dbReference>
<keyword evidence="1" id="KW-0863">Zinc-finger</keyword>
<dbReference type="AlphaFoldDB" id="A0A0A9Z9D2"/>
<dbReference type="CDD" id="cd00303">
    <property type="entry name" value="retropepsin_like"/>
    <property type="match status" value="1"/>
</dbReference>
<dbReference type="EMBL" id="GBHO01005184">
    <property type="protein sequence ID" value="JAG38420.1"/>
    <property type="molecule type" value="Transcribed_RNA"/>
</dbReference>
<dbReference type="GO" id="GO:0008270">
    <property type="term" value="F:zinc ion binding"/>
    <property type="evidence" value="ECO:0007669"/>
    <property type="project" value="UniProtKB-KW"/>
</dbReference>
<protein>
    <submittedName>
        <fullName evidence="5">Transposon Ty3-G Gag-Pol polyprotein</fullName>
    </submittedName>
</protein>
<dbReference type="SUPFAM" id="SSF57756">
    <property type="entry name" value="Retrovirus zinc finger-like domains"/>
    <property type="match status" value="1"/>
</dbReference>
<evidence type="ECO:0000256" key="2">
    <source>
        <dbReference type="SAM" id="MobiDB-lite"/>
    </source>
</evidence>
<dbReference type="InterPro" id="IPR021109">
    <property type="entry name" value="Peptidase_aspartic_dom_sf"/>
</dbReference>
<accession>A0A0A9Z9D2</accession>
<gene>
    <name evidence="5" type="primary">TY3B-G_28</name>
    <name evidence="5" type="ORF">CM83_10812</name>
</gene>
<evidence type="ECO:0000259" key="3">
    <source>
        <dbReference type="PROSITE" id="PS50158"/>
    </source>
</evidence>
<keyword evidence="1" id="KW-0862">Zinc</keyword>
<dbReference type="SMART" id="SM00343">
    <property type="entry name" value="ZnF_C2HC"/>
    <property type="match status" value="1"/>
</dbReference>